<dbReference type="AlphaFoldDB" id="A0A0N4V2U3"/>
<sequence>DGILKYVDLPFSLSVYNVPVFVQQQGTVFHVLIFGGLKCFPSKLFLVDFRAAIIVVILEVRKCSAYKTSLCKTFKETGSCDSGPSCHYAHGEQELRSPPKAHPKYKTQLCKSFAEFGTCPYGSRFTLQCFVYGRLRDLSGDCSSAASRPCSSVSEMVDVASSFSALSHLIPH</sequence>
<name>A0A0N4V2U3_ENTVE</name>
<feature type="zinc finger region" description="C3H1-type" evidence="5">
    <location>
        <begin position="65"/>
        <end position="93"/>
    </location>
</feature>
<dbReference type="GO" id="GO:0008270">
    <property type="term" value="F:zinc ion binding"/>
    <property type="evidence" value="ECO:0007669"/>
    <property type="project" value="UniProtKB-KW"/>
</dbReference>
<evidence type="ECO:0000256" key="1">
    <source>
        <dbReference type="ARBA" id="ARBA00022723"/>
    </source>
</evidence>
<dbReference type="PANTHER" id="PTHR12547:SF18">
    <property type="entry name" value="PROTEIN TIS11"/>
    <property type="match status" value="1"/>
</dbReference>
<dbReference type="Proteomes" id="UP000274131">
    <property type="component" value="Unassembled WGS sequence"/>
</dbReference>
<reference evidence="9" key="1">
    <citation type="submission" date="2017-02" db="UniProtKB">
        <authorList>
            <consortium name="WormBaseParasite"/>
        </authorList>
    </citation>
    <scope>IDENTIFICATION</scope>
</reference>
<dbReference type="SMART" id="SM00356">
    <property type="entry name" value="ZnF_C3H1"/>
    <property type="match status" value="2"/>
</dbReference>
<dbReference type="InterPro" id="IPR045877">
    <property type="entry name" value="ZFP36-like"/>
</dbReference>
<evidence type="ECO:0000256" key="2">
    <source>
        <dbReference type="ARBA" id="ARBA00022737"/>
    </source>
</evidence>
<proteinExistence type="predicted"/>
<feature type="domain" description="C3H1-type" evidence="6">
    <location>
        <begin position="65"/>
        <end position="93"/>
    </location>
</feature>
<keyword evidence="3 5" id="KW-0863">Zinc-finger</keyword>
<protein>
    <submittedName>
        <fullName evidence="9">C3H1-type domain-containing protein</fullName>
    </submittedName>
</protein>
<keyword evidence="2" id="KW-0677">Repeat</keyword>
<reference evidence="7 8" key="2">
    <citation type="submission" date="2018-10" db="EMBL/GenBank/DDBJ databases">
        <authorList>
            <consortium name="Pathogen Informatics"/>
        </authorList>
    </citation>
    <scope>NUCLEOTIDE SEQUENCE [LARGE SCALE GENOMIC DNA]</scope>
</reference>
<feature type="domain" description="C3H1-type" evidence="6">
    <location>
        <begin position="104"/>
        <end position="124"/>
    </location>
</feature>
<dbReference type="PROSITE" id="PS50103">
    <property type="entry name" value="ZF_C3H1"/>
    <property type="match status" value="2"/>
</dbReference>
<dbReference type="PANTHER" id="PTHR12547">
    <property type="entry name" value="CCCH ZINC FINGER/TIS11-RELATED"/>
    <property type="match status" value="1"/>
</dbReference>
<dbReference type="Gene3D" id="6.10.250.3220">
    <property type="match status" value="1"/>
</dbReference>
<evidence type="ECO:0000313" key="8">
    <source>
        <dbReference type="Proteomes" id="UP000274131"/>
    </source>
</evidence>
<dbReference type="InterPro" id="IPR000571">
    <property type="entry name" value="Znf_CCCH"/>
</dbReference>
<accession>A0A0N4V2U3</accession>
<evidence type="ECO:0000256" key="4">
    <source>
        <dbReference type="ARBA" id="ARBA00022833"/>
    </source>
</evidence>
<evidence type="ECO:0000256" key="5">
    <source>
        <dbReference type="PROSITE-ProRule" id="PRU00723"/>
    </source>
</evidence>
<dbReference type="GO" id="GO:0003729">
    <property type="term" value="F:mRNA binding"/>
    <property type="evidence" value="ECO:0007669"/>
    <property type="project" value="InterPro"/>
</dbReference>
<evidence type="ECO:0000256" key="3">
    <source>
        <dbReference type="ARBA" id="ARBA00022771"/>
    </source>
</evidence>
<feature type="zinc finger region" description="C3H1-type" evidence="5">
    <location>
        <begin position="104"/>
        <end position="124"/>
    </location>
</feature>
<dbReference type="STRING" id="51028.A0A0N4V2U3"/>
<evidence type="ECO:0000259" key="6">
    <source>
        <dbReference type="PROSITE" id="PS50103"/>
    </source>
</evidence>
<dbReference type="Gene3D" id="4.10.1000.10">
    <property type="entry name" value="Zinc finger, CCCH-type"/>
    <property type="match status" value="1"/>
</dbReference>
<dbReference type="WBParaSite" id="EVEC_0000434201-mRNA-1">
    <property type="protein sequence ID" value="EVEC_0000434201-mRNA-1"/>
    <property type="gene ID" value="EVEC_0000434201"/>
</dbReference>
<organism evidence="9">
    <name type="scientific">Enterobius vermicularis</name>
    <name type="common">Human pinworm</name>
    <dbReference type="NCBI Taxonomy" id="51028"/>
    <lineage>
        <taxon>Eukaryota</taxon>
        <taxon>Metazoa</taxon>
        <taxon>Ecdysozoa</taxon>
        <taxon>Nematoda</taxon>
        <taxon>Chromadorea</taxon>
        <taxon>Rhabditida</taxon>
        <taxon>Spirurina</taxon>
        <taxon>Oxyuridomorpha</taxon>
        <taxon>Oxyuroidea</taxon>
        <taxon>Oxyuridae</taxon>
        <taxon>Enterobius</taxon>
    </lineage>
</organism>
<keyword evidence="1 5" id="KW-0479">Metal-binding</keyword>
<dbReference type="GO" id="GO:0043186">
    <property type="term" value="C:P granule"/>
    <property type="evidence" value="ECO:0007669"/>
    <property type="project" value="UniProtKB-ARBA"/>
</dbReference>
<dbReference type="Pfam" id="PF00642">
    <property type="entry name" value="zf-CCCH"/>
    <property type="match status" value="2"/>
</dbReference>
<evidence type="ECO:0000313" key="7">
    <source>
        <dbReference type="EMBL" id="VDD89299.1"/>
    </source>
</evidence>
<dbReference type="FunFam" id="4.10.1000.10:FF:000001">
    <property type="entry name" value="zinc finger CCCH domain-containing protein 15-like"/>
    <property type="match status" value="1"/>
</dbReference>
<dbReference type="OrthoDB" id="410307at2759"/>
<gene>
    <name evidence="7" type="ORF">EVEC_LOCUS4050</name>
</gene>
<dbReference type="EMBL" id="UXUI01007750">
    <property type="protein sequence ID" value="VDD89299.1"/>
    <property type="molecule type" value="Genomic_DNA"/>
</dbReference>
<keyword evidence="8" id="KW-1185">Reference proteome</keyword>
<dbReference type="SUPFAM" id="SSF90229">
    <property type="entry name" value="CCCH zinc finger"/>
    <property type="match status" value="2"/>
</dbReference>
<evidence type="ECO:0000313" key="9">
    <source>
        <dbReference type="WBParaSite" id="EVEC_0000434201-mRNA-1"/>
    </source>
</evidence>
<dbReference type="InterPro" id="IPR036855">
    <property type="entry name" value="Znf_CCCH_sf"/>
</dbReference>
<keyword evidence="4 5" id="KW-0862">Zinc</keyword>